<dbReference type="GO" id="GO:0005344">
    <property type="term" value="F:oxygen carrier activity"/>
    <property type="evidence" value="ECO:0007669"/>
    <property type="project" value="UniProtKB-KW"/>
</dbReference>
<dbReference type="Gene3D" id="2.40.30.10">
    <property type="entry name" value="Translation factors"/>
    <property type="match status" value="1"/>
</dbReference>
<dbReference type="InterPro" id="IPR039261">
    <property type="entry name" value="FNR_nucleotide-bd"/>
</dbReference>
<feature type="domain" description="Globin" evidence="19">
    <location>
        <begin position="4"/>
        <end position="141"/>
    </location>
</feature>
<dbReference type="Pfam" id="PF00042">
    <property type="entry name" value="Globin"/>
    <property type="match status" value="1"/>
</dbReference>
<evidence type="ECO:0000256" key="9">
    <source>
        <dbReference type="ARBA" id="ARBA00022723"/>
    </source>
</evidence>
<evidence type="ECO:0000256" key="6">
    <source>
        <dbReference type="ARBA" id="ARBA00022617"/>
    </source>
</evidence>
<comment type="catalytic activity">
    <reaction evidence="17">
        <text>2 nitric oxide + NADPH + 2 O2 = 2 nitrate + NADP(+) + H(+)</text>
        <dbReference type="Rhea" id="RHEA:19465"/>
        <dbReference type="ChEBI" id="CHEBI:15378"/>
        <dbReference type="ChEBI" id="CHEBI:15379"/>
        <dbReference type="ChEBI" id="CHEBI:16480"/>
        <dbReference type="ChEBI" id="CHEBI:17632"/>
        <dbReference type="ChEBI" id="CHEBI:57783"/>
        <dbReference type="ChEBI" id="CHEBI:58349"/>
        <dbReference type="EC" id="1.14.12.17"/>
    </reaction>
</comment>
<keyword evidence="14" id="KW-0520">NAD</keyword>
<keyword evidence="8" id="KW-0285">Flavoprotein</keyword>
<evidence type="ECO:0000256" key="13">
    <source>
        <dbReference type="ARBA" id="ARBA00023004"/>
    </source>
</evidence>
<dbReference type="GO" id="GO:0008941">
    <property type="term" value="F:nitric oxide dioxygenase NAD(P)H activity"/>
    <property type="evidence" value="ECO:0007669"/>
    <property type="project" value="UniProtKB-EC"/>
</dbReference>
<dbReference type="Proteomes" id="UP000549457">
    <property type="component" value="Unassembled WGS sequence"/>
</dbReference>
<dbReference type="Pfam" id="PF00175">
    <property type="entry name" value="NAD_binding_1"/>
    <property type="match status" value="1"/>
</dbReference>
<evidence type="ECO:0000256" key="1">
    <source>
        <dbReference type="ARBA" id="ARBA00001970"/>
    </source>
</evidence>
<sequence length="402" mass="43919">MSEPLSPRTIELVKATVPALEARGLDIVREMYDRMFQDPEIRDLFNQSHQGLNDAQPRALTGAILAYASNIDNVSALAPAVERIAQKHVGLQILPEHYPHVASALIGAIRHILGDAATEEVLLAWGEAYWFLAGILIAREKRLYTAQAEAPGGWNGWRDFRIEEVVRESRVIKSFILRPVDGGPVMRHAPGQYLTFWFDIPGHPAAKRNYSISAAANGETYRISVKREPMGLASGWLHEQAAGSILKVGAPAGEFFLDGTPRRPVVLLSGGVGLTPMVAMLESLVEAGAGVPIYYIHGTHDRDTHAMRGHIDDLATRAPDVRVTNFHQTPLSDEVAGRDYDHAGLITEEWLVTNTPADVADYYVCGPRPFLRAAVAALAQAGVASSRIHYEFFGPADELLAA</sequence>
<dbReference type="SUPFAM" id="SSF63380">
    <property type="entry name" value="Riboflavin synthase domain-like"/>
    <property type="match status" value="1"/>
</dbReference>
<evidence type="ECO:0000256" key="17">
    <source>
        <dbReference type="ARBA" id="ARBA00049433"/>
    </source>
</evidence>
<dbReference type="NCBIfam" id="NF009805">
    <property type="entry name" value="PRK13289.1"/>
    <property type="match status" value="1"/>
</dbReference>
<gene>
    <name evidence="21" type="ORF">HNP73_002190</name>
</gene>
<keyword evidence="18" id="KW-0813">Transport</keyword>
<dbReference type="SUPFAM" id="SSF52343">
    <property type="entry name" value="Ferredoxin reductase-like, C-terminal NADP-linked domain"/>
    <property type="match status" value="1"/>
</dbReference>
<dbReference type="PROSITE" id="PS51384">
    <property type="entry name" value="FAD_FR"/>
    <property type="match status" value="1"/>
</dbReference>
<evidence type="ECO:0000259" key="20">
    <source>
        <dbReference type="PROSITE" id="PS51384"/>
    </source>
</evidence>
<dbReference type="RefSeq" id="WP_184148790.1">
    <property type="nucleotide sequence ID" value="NZ_JACHFM010000002.1"/>
</dbReference>
<comment type="similarity">
    <text evidence="3">In the C-terminal section; belongs to the flavoprotein pyridine nucleotide cytochrome reductase family.</text>
</comment>
<dbReference type="SUPFAM" id="SSF46458">
    <property type="entry name" value="Globin-like"/>
    <property type="match status" value="1"/>
</dbReference>
<dbReference type="GO" id="GO:0071949">
    <property type="term" value="F:FAD binding"/>
    <property type="evidence" value="ECO:0007669"/>
    <property type="project" value="TreeGrafter"/>
</dbReference>
<evidence type="ECO:0000256" key="15">
    <source>
        <dbReference type="ARBA" id="ARBA00025094"/>
    </source>
</evidence>
<dbReference type="FunFam" id="1.10.490.10:FF:000003">
    <property type="entry name" value="Flavohemoprotein"/>
    <property type="match status" value="1"/>
</dbReference>
<keyword evidence="9" id="KW-0479">Metal-binding</keyword>
<keyword evidence="22" id="KW-1185">Reference proteome</keyword>
<evidence type="ECO:0000256" key="18">
    <source>
        <dbReference type="RuleBase" id="RU000356"/>
    </source>
</evidence>
<comment type="similarity">
    <text evidence="18">Belongs to the globin family.</text>
</comment>
<keyword evidence="12 21" id="KW-0560">Oxidoreductase</keyword>
<dbReference type="EMBL" id="JACHFM010000002">
    <property type="protein sequence ID" value="MBB5222254.1"/>
    <property type="molecule type" value="Genomic_DNA"/>
</dbReference>
<keyword evidence="6 18" id="KW-0349">Heme</keyword>
<comment type="cofactor">
    <cofactor evidence="2">
        <name>FAD</name>
        <dbReference type="ChEBI" id="CHEBI:57692"/>
    </cofactor>
</comment>
<keyword evidence="5" id="KW-0216">Detoxification</keyword>
<feature type="domain" description="FAD-binding FR-type" evidence="20">
    <location>
        <begin position="155"/>
        <end position="258"/>
    </location>
</feature>
<evidence type="ECO:0000256" key="11">
    <source>
        <dbReference type="ARBA" id="ARBA00022857"/>
    </source>
</evidence>
<dbReference type="GO" id="GO:0009636">
    <property type="term" value="P:response to toxic substance"/>
    <property type="evidence" value="ECO:0007669"/>
    <property type="project" value="UniProtKB-KW"/>
</dbReference>
<dbReference type="GO" id="GO:0046210">
    <property type="term" value="P:nitric oxide catabolic process"/>
    <property type="evidence" value="ECO:0007669"/>
    <property type="project" value="TreeGrafter"/>
</dbReference>
<dbReference type="InterPro" id="IPR017938">
    <property type="entry name" value="Riboflavin_synthase-like_b-brl"/>
</dbReference>
<accession>A0A840SMN3</accession>
<dbReference type="GO" id="GO:0071500">
    <property type="term" value="P:cellular response to nitrosative stress"/>
    <property type="evidence" value="ECO:0007669"/>
    <property type="project" value="TreeGrafter"/>
</dbReference>
<name>A0A840SMN3_9RHOB</name>
<dbReference type="GO" id="GO:0020037">
    <property type="term" value="F:heme binding"/>
    <property type="evidence" value="ECO:0007669"/>
    <property type="project" value="InterPro"/>
</dbReference>
<dbReference type="CDD" id="cd06184">
    <property type="entry name" value="flavohem_like_fad_nad_binding"/>
    <property type="match status" value="1"/>
</dbReference>
<keyword evidence="10" id="KW-0274">FAD</keyword>
<dbReference type="PANTHER" id="PTHR43396:SF3">
    <property type="entry name" value="FLAVOHEMOPROTEIN"/>
    <property type="match status" value="1"/>
</dbReference>
<protein>
    <recommendedName>
        <fullName evidence="4">nitric oxide dioxygenase</fullName>
        <ecNumber evidence="4">1.14.12.17</ecNumber>
    </recommendedName>
</protein>
<evidence type="ECO:0000313" key="21">
    <source>
        <dbReference type="EMBL" id="MBB5222254.1"/>
    </source>
</evidence>
<comment type="caution">
    <text evidence="21">The sequence shown here is derived from an EMBL/GenBank/DDBJ whole genome shotgun (WGS) entry which is preliminary data.</text>
</comment>
<comment type="catalytic activity">
    <reaction evidence="16">
        <text>2 nitric oxide + NADH + 2 O2 = 2 nitrate + NAD(+) + H(+)</text>
        <dbReference type="Rhea" id="RHEA:19469"/>
        <dbReference type="ChEBI" id="CHEBI:15378"/>
        <dbReference type="ChEBI" id="CHEBI:15379"/>
        <dbReference type="ChEBI" id="CHEBI:16480"/>
        <dbReference type="ChEBI" id="CHEBI:17632"/>
        <dbReference type="ChEBI" id="CHEBI:57540"/>
        <dbReference type="ChEBI" id="CHEBI:57945"/>
        <dbReference type="EC" id="1.14.12.17"/>
    </reaction>
</comment>
<evidence type="ECO:0000256" key="8">
    <source>
        <dbReference type="ARBA" id="ARBA00022630"/>
    </source>
</evidence>
<dbReference type="PROSITE" id="PS01033">
    <property type="entry name" value="GLOBIN"/>
    <property type="match status" value="1"/>
</dbReference>
<dbReference type="FunFam" id="3.40.50.80:FF:000010">
    <property type="entry name" value="Flavohemoprotein"/>
    <property type="match status" value="1"/>
</dbReference>
<dbReference type="PANTHER" id="PTHR43396">
    <property type="entry name" value="FLAVOHEMOPROTEIN"/>
    <property type="match status" value="1"/>
</dbReference>
<dbReference type="Gene3D" id="3.40.50.80">
    <property type="entry name" value="Nucleotide-binding domain of ferredoxin-NADP reductase (FNR) module"/>
    <property type="match status" value="1"/>
</dbReference>
<evidence type="ECO:0000256" key="16">
    <source>
        <dbReference type="ARBA" id="ARBA00048649"/>
    </source>
</evidence>
<dbReference type="GO" id="GO:0046872">
    <property type="term" value="F:metal ion binding"/>
    <property type="evidence" value="ECO:0007669"/>
    <property type="project" value="UniProtKB-KW"/>
</dbReference>
<dbReference type="InterPro" id="IPR012292">
    <property type="entry name" value="Globin/Proto"/>
</dbReference>
<proteinExistence type="inferred from homology"/>
<dbReference type="EC" id="1.14.12.17" evidence="4"/>
<evidence type="ECO:0000313" key="22">
    <source>
        <dbReference type="Proteomes" id="UP000549457"/>
    </source>
</evidence>
<keyword evidence="21" id="KW-0223">Dioxygenase</keyword>
<reference evidence="21 22" key="1">
    <citation type="submission" date="2020-08" db="EMBL/GenBank/DDBJ databases">
        <title>Genomic Encyclopedia of Type Strains, Phase IV (KMG-IV): sequencing the most valuable type-strain genomes for metagenomic binning, comparative biology and taxonomic classification.</title>
        <authorList>
            <person name="Goeker M."/>
        </authorList>
    </citation>
    <scope>NUCLEOTIDE SEQUENCE [LARGE SCALE GENOMIC DNA]</scope>
    <source>
        <strain evidence="21 22">DSM 101730</strain>
    </source>
</reference>
<comment type="function">
    <text evidence="15">Is involved in NO detoxification in an aerobic process, termed nitric oxide dioxygenase (NOD) reaction that utilizes O(2) and NAD(P)H to convert NO to nitrate, which protects the bacterium from various noxious nitrogen compounds. Therefore, plays a central role in the inducible response to nitrosative stress.</text>
</comment>
<dbReference type="CDD" id="cd14781">
    <property type="entry name" value="FHb-globin_1"/>
    <property type="match status" value="1"/>
</dbReference>
<evidence type="ECO:0000256" key="2">
    <source>
        <dbReference type="ARBA" id="ARBA00001974"/>
    </source>
</evidence>
<dbReference type="InterPro" id="IPR001433">
    <property type="entry name" value="OxRdtase_FAD/NAD-bd"/>
</dbReference>
<evidence type="ECO:0000256" key="14">
    <source>
        <dbReference type="ARBA" id="ARBA00023027"/>
    </source>
</evidence>
<dbReference type="AlphaFoldDB" id="A0A840SMN3"/>
<evidence type="ECO:0000256" key="5">
    <source>
        <dbReference type="ARBA" id="ARBA00022575"/>
    </source>
</evidence>
<keyword evidence="11" id="KW-0521">NADP</keyword>
<evidence type="ECO:0000256" key="12">
    <source>
        <dbReference type="ARBA" id="ARBA00023002"/>
    </source>
</evidence>
<comment type="cofactor">
    <cofactor evidence="1">
        <name>heme b</name>
        <dbReference type="ChEBI" id="CHEBI:60344"/>
    </cofactor>
</comment>
<dbReference type="InterPro" id="IPR009050">
    <property type="entry name" value="Globin-like_sf"/>
</dbReference>
<evidence type="ECO:0000256" key="4">
    <source>
        <dbReference type="ARBA" id="ARBA00012229"/>
    </source>
</evidence>
<evidence type="ECO:0000256" key="3">
    <source>
        <dbReference type="ARBA" id="ARBA00006401"/>
    </source>
</evidence>
<dbReference type="InterPro" id="IPR000971">
    <property type="entry name" value="Globin"/>
</dbReference>
<keyword evidence="13" id="KW-0408">Iron</keyword>
<dbReference type="InterPro" id="IPR017927">
    <property type="entry name" value="FAD-bd_FR_type"/>
</dbReference>
<keyword evidence="7 18" id="KW-0561">Oxygen transport</keyword>
<dbReference type="Gene3D" id="1.10.490.10">
    <property type="entry name" value="Globins"/>
    <property type="match status" value="1"/>
</dbReference>
<evidence type="ECO:0000256" key="10">
    <source>
        <dbReference type="ARBA" id="ARBA00022827"/>
    </source>
</evidence>
<evidence type="ECO:0000259" key="19">
    <source>
        <dbReference type="PROSITE" id="PS01033"/>
    </source>
</evidence>
<organism evidence="21 22">
    <name type="scientific">Amaricoccus macauensis</name>
    <dbReference type="NCBI Taxonomy" id="57001"/>
    <lineage>
        <taxon>Bacteria</taxon>
        <taxon>Pseudomonadati</taxon>
        <taxon>Pseudomonadota</taxon>
        <taxon>Alphaproteobacteria</taxon>
        <taxon>Rhodobacterales</taxon>
        <taxon>Paracoccaceae</taxon>
        <taxon>Amaricoccus</taxon>
    </lineage>
</organism>
<dbReference type="GO" id="GO:0019825">
    <property type="term" value="F:oxygen binding"/>
    <property type="evidence" value="ECO:0007669"/>
    <property type="project" value="InterPro"/>
</dbReference>
<dbReference type="PRINTS" id="PR00410">
    <property type="entry name" value="PHEHYDRXLASE"/>
</dbReference>
<evidence type="ECO:0000256" key="7">
    <source>
        <dbReference type="ARBA" id="ARBA00022621"/>
    </source>
</evidence>